<keyword evidence="4" id="KW-1185">Reference proteome</keyword>
<keyword evidence="1" id="KW-0472">Membrane</keyword>
<dbReference type="Pfam" id="PF13672">
    <property type="entry name" value="PP2C_2"/>
    <property type="match status" value="1"/>
</dbReference>
<dbReference type="SMART" id="SM00331">
    <property type="entry name" value="PP2C_SIG"/>
    <property type="match status" value="1"/>
</dbReference>
<accession>A0A1G8K6Z6</accession>
<gene>
    <name evidence="3" type="ORF">SAMN04488026_1002165</name>
</gene>
<dbReference type="CDD" id="cd00143">
    <property type="entry name" value="PP2Cc"/>
    <property type="match status" value="1"/>
</dbReference>
<feature type="domain" description="PPM-type phosphatase" evidence="2">
    <location>
        <begin position="5"/>
        <end position="236"/>
    </location>
</feature>
<dbReference type="InterPro" id="IPR001932">
    <property type="entry name" value="PPM-type_phosphatase-like_dom"/>
</dbReference>
<dbReference type="SUPFAM" id="SSF81606">
    <property type="entry name" value="PP2C-like"/>
    <property type="match status" value="1"/>
</dbReference>
<feature type="transmembrane region" description="Helical" evidence="1">
    <location>
        <begin position="91"/>
        <end position="113"/>
    </location>
</feature>
<organism evidence="3 4">
    <name type="scientific">Aliiruegeria lutimaris</name>
    <dbReference type="NCBI Taxonomy" id="571298"/>
    <lineage>
        <taxon>Bacteria</taxon>
        <taxon>Pseudomonadati</taxon>
        <taxon>Pseudomonadota</taxon>
        <taxon>Alphaproteobacteria</taxon>
        <taxon>Rhodobacterales</taxon>
        <taxon>Roseobacteraceae</taxon>
        <taxon>Aliiruegeria</taxon>
    </lineage>
</organism>
<keyword evidence="1" id="KW-1133">Transmembrane helix</keyword>
<sequence>MRQVRHSAISHVGRVREINEDCLLSLPERQVWAVSDGMGGHAAGDFASQTVVETIVTAPETGDPGERMRAIRAALHEAHARIKDYAISSGLGTVGATVVVLLLSEAHFMAFWVGDSRLYRLRNAHIELLTHDHSLVGALVEAGELTWDEADHHPQANAITRAVGVGDELEIEKRRGELQPGDRFLLCTDGLNKYIGFDELQAELVASPIETVSQRLVQIALDRGGADNVSVIVVDV</sequence>
<dbReference type="Proteomes" id="UP000199382">
    <property type="component" value="Unassembled WGS sequence"/>
</dbReference>
<evidence type="ECO:0000259" key="2">
    <source>
        <dbReference type="PROSITE" id="PS51746"/>
    </source>
</evidence>
<reference evidence="3 4" key="1">
    <citation type="submission" date="2016-10" db="EMBL/GenBank/DDBJ databases">
        <authorList>
            <person name="de Groot N.N."/>
        </authorList>
    </citation>
    <scope>NUCLEOTIDE SEQUENCE [LARGE SCALE GENOMIC DNA]</scope>
    <source>
        <strain evidence="3 4">DSM 25294</strain>
    </source>
</reference>
<protein>
    <submittedName>
        <fullName evidence="3">Serine/threonine protein phosphatase Stp1</fullName>
    </submittedName>
</protein>
<dbReference type="PANTHER" id="PTHR47992">
    <property type="entry name" value="PROTEIN PHOSPHATASE"/>
    <property type="match status" value="1"/>
</dbReference>
<dbReference type="AlphaFoldDB" id="A0A1G8K6Z6"/>
<evidence type="ECO:0000256" key="1">
    <source>
        <dbReference type="SAM" id="Phobius"/>
    </source>
</evidence>
<proteinExistence type="predicted"/>
<evidence type="ECO:0000313" key="4">
    <source>
        <dbReference type="Proteomes" id="UP000199382"/>
    </source>
</evidence>
<dbReference type="GO" id="GO:0004722">
    <property type="term" value="F:protein serine/threonine phosphatase activity"/>
    <property type="evidence" value="ECO:0007669"/>
    <property type="project" value="InterPro"/>
</dbReference>
<dbReference type="SMART" id="SM00332">
    <property type="entry name" value="PP2Cc"/>
    <property type="match status" value="1"/>
</dbReference>
<dbReference type="STRING" id="571298.SAMN04488026_1002165"/>
<dbReference type="EMBL" id="FNEK01000002">
    <property type="protein sequence ID" value="SDI39218.1"/>
    <property type="molecule type" value="Genomic_DNA"/>
</dbReference>
<dbReference type="InterPro" id="IPR015655">
    <property type="entry name" value="PP2C"/>
</dbReference>
<dbReference type="RefSeq" id="WP_093148457.1">
    <property type="nucleotide sequence ID" value="NZ_FNEK01000002.1"/>
</dbReference>
<dbReference type="OrthoDB" id="9801841at2"/>
<evidence type="ECO:0000313" key="3">
    <source>
        <dbReference type="EMBL" id="SDI39218.1"/>
    </source>
</evidence>
<dbReference type="InterPro" id="IPR036457">
    <property type="entry name" value="PPM-type-like_dom_sf"/>
</dbReference>
<name>A0A1G8K6Z6_9RHOB</name>
<dbReference type="PROSITE" id="PS51746">
    <property type="entry name" value="PPM_2"/>
    <property type="match status" value="1"/>
</dbReference>
<dbReference type="Gene3D" id="3.60.40.10">
    <property type="entry name" value="PPM-type phosphatase domain"/>
    <property type="match status" value="1"/>
</dbReference>
<keyword evidence="1" id="KW-0812">Transmembrane</keyword>